<gene>
    <name evidence="1" type="ORF">CEPIT_LOCUS26706</name>
</gene>
<comment type="caution">
    <text evidence="1">The sequence shown here is derived from an EMBL/GenBank/DDBJ whole genome shotgun (WGS) entry which is preliminary data.</text>
</comment>
<sequence length="111" mass="13063">MWEAVKECFHNPNIDLYREETLENMCTLWTAWRSVLNVNFVKPCNSLGEAIENVPKGVVAEDWEWLVTKKFMTAEFQKISEQNSKNRLASDMEMPHRTGSMPHREIIYENV</sequence>
<organism evidence="1 2">
    <name type="scientific">Cuscuta epithymum</name>
    <dbReference type="NCBI Taxonomy" id="186058"/>
    <lineage>
        <taxon>Eukaryota</taxon>
        <taxon>Viridiplantae</taxon>
        <taxon>Streptophyta</taxon>
        <taxon>Embryophyta</taxon>
        <taxon>Tracheophyta</taxon>
        <taxon>Spermatophyta</taxon>
        <taxon>Magnoliopsida</taxon>
        <taxon>eudicotyledons</taxon>
        <taxon>Gunneridae</taxon>
        <taxon>Pentapetalae</taxon>
        <taxon>asterids</taxon>
        <taxon>lamiids</taxon>
        <taxon>Solanales</taxon>
        <taxon>Convolvulaceae</taxon>
        <taxon>Cuscuteae</taxon>
        <taxon>Cuscuta</taxon>
        <taxon>Cuscuta subgen. Cuscuta</taxon>
    </lineage>
</organism>
<dbReference type="PANTHER" id="PTHR33499:SF35">
    <property type="entry name" value="TRANSPOSASE MUDR PLANT DOMAIN-CONTAINING PROTEIN"/>
    <property type="match status" value="1"/>
</dbReference>
<dbReference type="PANTHER" id="PTHR33499">
    <property type="entry name" value="OS12G0282400 PROTEIN-RELATED"/>
    <property type="match status" value="1"/>
</dbReference>
<accession>A0AAV0EPB7</accession>
<reference evidence="1" key="1">
    <citation type="submission" date="2022-07" db="EMBL/GenBank/DDBJ databases">
        <authorList>
            <person name="Macas J."/>
            <person name="Novak P."/>
            <person name="Neumann P."/>
        </authorList>
    </citation>
    <scope>NUCLEOTIDE SEQUENCE</scope>
</reference>
<protein>
    <submittedName>
        <fullName evidence="1">Uncharacterized protein</fullName>
    </submittedName>
</protein>
<keyword evidence="2" id="KW-1185">Reference proteome</keyword>
<dbReference type="Proteomes" id="UP001152523">
    <property type="component" value="Unassembled WGS sequence"/>
</dbReference>
<evidence type="ECO:0000313" key="1">
    <source>
        <dbReference type="EMBL" id="CAH9125367.1"/>
    </source>
</evidence>
<name>A0AAV0EPB7_9ASTE</name>
<evidence type="ECO:0000313" key="2">
    <source>
        <dbReference type="Proteomes" id="UP001152523"/>
    </source>
</evidence>
<dbReference type="AlphaFoldDB" id="A0AAV0EPB7"/>
<proteinExistence type="predicted"/>
<dbReference type="EMBL" id="CAMAPF010000936">
    <property type="protein sequence ID" value="CAH9125367.1"/>
    <property type="molecule type" value="Genomic_DNA"/>
</dbReference>